<dbReference type="HOGENOM" id="CLU_181169_0_0_1"/>
<proteinExistence type="predicted"/>
<evidence type="ECO:0000313" key="1">
    <source>
        <dbReference type="EMBL" id="EPS96758.1"/>
    </source>
</evidence>
<dbReference type="Proteomes" id="UP000015241">
    <property type="component" value="Unassembled WGS sequence"/>
</dbReference>
<feature type="non-terminal residue" evidence="1">
    <location>
        <position position="98"/>
    </location>
</feature>
<keyword evidence="2" id="KW-1185">Reference proteome</keyword>
<evidence type="ECO:0000313" key="2">
    <source>
        <dbReference type="Proteomes" id="UP000015241"/>
    </source>
</evidence>
<gene>
    <name evidence="1" type="ORF">FOMPIDRAFT_8829</name>
</gene>
<reference evidence="1 2" key="1">
    <citation type="journal article" date="2012" name="Science">
        <title>The Paleozoic origin of enzymatic lignin decomposition reconstructed from 31 fungal genomes.</title>
        <authorList>
            <person name="Floudas D."/>
            <person name="Binder M."/>
            <person name="Riley R."/>
            <person name="Barry K."/>
            <person name="Blanchette R.A."/>
            <person name="Henrissat B."/>
            <person name="Martinez A.T."/>
            <person name="Otillar R."/>
            <person name="Spatafora J.W."/>
            <person name="Yadav J.S."/>
            <person name="Aerts A."/>
            <person name="Benoit I."/>
            <person name="Boyd A."/>
            <person name="Carlson A."/>
            <person name="Copeland A."/>
            <person name="Coutinho P.M."/>
            <person name="de Vries R.P."/>
            <person name="Ferreira P."/>
            <person name="Findley K."/>
            <person name="Foster B."/>
            <person name="Gaskell J."/>
            <person name="Glotzer D."/>
            <person name="Gorecki P."/>
            <person name="Heitman J."/>
            <person name="Hesse C."/>
            <person name="Hori C."/>
            <person name="Igarashi K."/>
            <person name="Jurgens J.A."/>
            <person name="Kallen N."/>
            <person name="Kersten P."/>
            <person name="Kohler A."/>
            <person name="Kuees U."/>
            <person name="Kumar T.K.A."/>
            <person name="Kuo A."/>
            <person name="LaButti K."/>
            <person name="Larrondo L.F."/>
            <person name="Lindquist E."/>
            <person name="Ling A."/>
            <person name="Lombard V."/>
            <person name="Lucas S."/>
            <person name="Lundell T."/>
            <person name="Martin R."/>
            <person name="McLaughlin D.J."/>
            <person name="Morgenstern I."/>
            <person name="Morin E."/>
            <person name="Murat C."/>
            <person name="Nagy L.G."/>
            <person name="Nolan M."/>
            <person name="Ohm R.A."/>
            <person name="Patyshakuliyeva A."/>
            <person name="Rokas A."/>
            <person name="Ruiz-Duenas F.J."/>
            <person name="Sabat G."/>
            <person name="Salamov A."/>
            <person name="Samejima M."/>
            <person name="Schmutz J."/>
            <person name="Slot J.C."/>
            <person name="St John F."/>
            <person name="Stenlid J."/>
            <person name="Sun H."/>
            <person name="Sun S."/>
            <person name="Syed K."/>
            <person name="Tsang A."/>
            <person name="Wiebenga A."/>
            <person name="Young D."/>
            <person name="Pisabarro A."/>
            <person name="Eastwood D.C."/>
            <person name="Martin F."/>
            <person name="Cullen D."/>
            <person name="Grigoriev I.V."/>
            <person name="Hibbett D.S."/>
        </authorList>
    </citation>
    <scope>NUCLEOTIDE SEQUENCE</scope>
    <source>
        <strain evidence="2">FP-58527</strain>
    </source>
</reference>
<organism evidence="1 2">
    <name type="scientific">Fomitopsis schrenkii</name>
    <name type="common">Brown rot fungus</name>
    <dbReference type="NCBI Taxonomy" id="2126942"/>
    <lineage>
        <taxon>Eukaryota</taxon>
        <taxon>Fungi</taxon>
        <taxon>Dikarya</taxon>
        <taxon>Basidiomycota</taxon>
        <taxon>Agaricomycotina</taxon>
        <taxon>Agaricomycetes</taxon>
        <taxon>Polyporales</taxon>
        <taxon>Fomitopsis</taxon>
    </lineage>
</organism>
<accession>S8E090</accession>
<name>S8E090_FOMSC</name>
<dbReference type="InParanoid" id="S8E090"/>
<dbReference type="eggNOG" id="ENOG502SYFS">
    <property type="taxonomic scope" value="Eukaryota"/>
</dbReference>
<feature type="non-terminal residue" evidence="1">
    <location>
        <position position="1"/>
    </location>
</feature>
<dbReference type="EMBL" id="KE504184">
    <property type="protein sequence ID" value="EPS96758.1"/>
    <property type="molecule type" value="Genomic_DNA"/>
</dbReference>
<dbReference type="AlphaFoldDB" id="S8E090"/>
<dbReference type="OrthoDB" id="2997340at2759"/>
<sequence length="98" mass="10770">CTKCWRWGHTSGQCASFADACPLCGGAHVETEHAKHALCCVSVGLKGGVVPAVCPDAHYYCPNCKVNGHGPSDKINCRFWKHNRDKEWIAKRRSEAES</sequence>
<protein>
    <submittedName>
        <fullName evidence="1">Uncharacterized protein</fullName>
    </submittedName>
</protein>